<dbReference type="PANTHER" id="PTHR22726">
    <property type="entry name" value="METALLOENDOPEPTIDASE OMA1"/>
    <property type="match status" value="1"/>
</dbReference>
<evidence type="ECO:0000313" key="9">
    <source>
        <dbReference type="Proteomes" id="UP000000602"/>
    </source>
</evidence>
<dbReference type="GO" id="GO:0016020">
    <property type="term" value="C:membrane"/>
    <property type="evidence" value="ECO:0007669"/>
    <property type="project" value="TreeGrafter"/>
</dbReference>
<dbReference type="STRING" id="177439.DP0594"/>
<dbReference type="HOGENOM" id="CLU_029002_5_0_7"/>
<name>Q6AQQ0_DESPS</name>
<evidence type="ECO:0000256" key="4">
    <source>
        <dbReference type="ARBA" id="ARBA00022833"/>
    </source>
</evidence>
<comment type="cofactor">
    <cofactor evidence="6">
        <name>Zn(2+)</name>
        <dbReference type="ChEBI" id="CHEBI:29105"/>
    </cofactor>
    <text evidence="6">Binds 1 zinc ion per subunit.</text>
</comment>
<dbReference type="GO" id="GO:0051603">
    <property type="term" value="P:proteolysis involved in protein catabolic process"/>
    <property type="evidence" value="ECO:0007669"/>
    <property type="project" value="TreeGrafter"/>
</dbReference>
<evidence type="ECO:0000256" key="5">
    <source>
        <dbReference type="ARBA" id="ARBA00023049"/>
    </source>
</evidence>
<dbReference type="GO" id="GO:0046872">
    <property type="term" value="F:metal ion binding"/>
    <property type="evidence" value="ECO:0007669"/>
    <property type="project" value="UniProtKB-KW"/>
</dbReference>
<dbReference type="Proteomes" id="UP000000602">
    <property type="component" value="Chromosome"/>
</dbReference>
<dbReference type="Gene3D" id="3.30.2010.10">
    <property type="entry name" value="Metalloproteases ('zincins'), catalytic domain"/>
    <property type="match status" value="1"/>
</dbReference>
<proteinExistence type="inferred from homology"/>
<organism evidence="8 9">
    <name type="scientific">Desulfotalea psychrophila (strain LSv54 / DSM 12343)</name>
    <dbReference type="NCBI Taxonomy" id="177439"/>
    <lineage>
        <taxon>Bacteria</taxon>
        <taxon>Pseudomonadati</taxon>
        <taxon>Thermodesulfobacteriota</taxon>
        <taxon>Desulfobulbia</taxon>
        <taxon>Desulfobulbales</taxon>
        <taxon>Desulfocapsaceae</taxon>
        <taxon>Desulfotalea</taxon>
    </lineage>
</organism>
<accession>Q6AQQ0</accession>
<keyword evidence="2" id="KW-0479">Metal-binding</keyword>
<evidence type="ECO:0000256" key="6">
    <source>
        <dbReference type="RuleBase" id="RU003983"/>
    </source>
</evidence>
<dbReference type="InterPro" id="IPR001915">
    <property type="entry name" value="Peptidase_M48"/>
</dbReference>
<keyword evidence="1 6" id="KW-0645">Protease</keyword>
<keyword evidence="3 6" id="KW-0378">Hydrolase</keyword>
<gene>
    <name evidence="8" type="ordered locus">DP0594</name>
</gene>
<dbReference type="AlphaFoldDB" id="Q6AQQ0"/>
<evidence type="ECO:0000259" key="7">
    <source>
        <dbReference type="Pfam" id="PF01435"/>
    </source>
</evidence>
<keyword evidence="9" id="KW-1185">Reference proteome</keyword>
<keyword evidence="5 6" id="KW-0482">Metalloprotease</keyword>
<feature type="domain" description="Peptidase M48" evidence="7">
    <location>
        <begin position="110"/>
        <end position="288"/>
    </location>
</feature>
<comment type="similarity">
    <text evidence="6">Belongs to the peptidase M48 family.</text>
</comment>
<dbReference type="GO" id="GO:0004222">
    <property type="term" value="F:metalloendopeptidase activity"/>
    <property type="evidence" value="ECO:0007669"/>
    <property type="project" value="InterPro"/>
</dbReference>
<dbReference type="eggNOG" id="COG0501">
    <property type="taxonomic scope" value="Bacteria"/>
</dbReference>
<sequence>MSLFDMRGIFFVSRYCRVSCFGDVNPIRPSDGQIFKGVFMNRWLITFFMLFSLSACATSPTGRSQLMLVSPESAVASSRQAYVQTIQPLQKDGKVDSDPALSRRVRLITGRIIAQAIISHPEAKKWQWDVKVIDADETVNAWCMAGGKMAVYTGIVNKLKLTDDELAQVMAHEISHALANHTAEKMSVAMASSIGTLGMAIATRDSDNRGAIMSGTVLAASLAVTLPNSRAAENEADVMGIKFAALAGYDPRAAGSLWEKMAKEGGSRPAEFLSTHPAPANRQATLAALAQEMMPYYLDKKVRPVYQLP</sequence>
<evidence type="ECO:0000256" key="1">
    <source>
        <dbReference type="ARBA" id="ARBA00022670"/>
    </source>
</evidence>
<evidence type="ECO:0000313" key="8">
    <source>
        <dbReference type="EMBL" id="CAG35323.1"/>
    </source>
</evidence>
<dbReference type="InterPro" id="IPR051156">
    <property type="entry name" value="Mito/Outer_Membr_Metalloprot"/>
</dbReference>
<dbReference type="PANTHER" id="PTHR22726:SF1">
    <property type="entry name" value="METALLOENDOPEPTIDASE OMA1, MITOCHONDRIAL"/>
    <property type="match status" value="1"/>
</dbReference>
<dbReference type="CDD" id="cd07331">
    <property type="entry name" value="M48C_Oma1_like"/>
    <property type="match status" value="1"/>
</dbReference>
<dbReference type="KEGG" id="dps:DP0594"/>
<protein>
    <recommendedName>
        <fullName evidence="7">Peptidase M48 domain-containing protein</fullName>
    </recommendedName>
</protein>
<keyword evidence="4 6" id="KW-0862">Zinc</keyword>
<dbReference type="Pfam" id="PF01435">
    <property type="entry name" value="Peptidase_M48"/>
    <property type="match status" value="1"/>
</dbReference>
<dbReference type="EMBL" id="CR522870">
    <property type="protein sequence ID" value="CAG35323.1"/>
    <property type="molecule type" value="Genomic_DNA"/>
</dbReference>
<evidence type="ECO:0000256" key="3">
    <source>
        <dbReference type="ARBA" id="ARBA00022801"/>
    </source>
</evidence>
<reference evidence="9" key="1">
    <citation type="journal article" date="2004" name="Environ. Microbiol.">
        <title>The genome of Desulfotalea psychrophila, a sulfate-reducing bacterium from permanently cold Arctic sediments.</title>
        <authorList>
            <person name="Rabus R."/>
            <person name="Ruepp A."/>
            <person name="Frickey T."/>
            <person name="Rattei T."/>
            <person name="Fartmann B."/>
            <person name="Stark M."/>
            <person name="Bauer M."/>
            <person name="Zibat A."/>
            <person name="Lombardot T."/>
            <person name="Becker I."/>
            <person name="Amann J."/>
            <person name="Gellner K."/>
            <person name="Teeling H."/>
            <person name="Leuschner W.D."/>
            <person name="Gloeckner F.-O."/>
            <person name="Lupas A.N."/>
            <person name="Amann R."/>
            <person name="Klenk H.-P."/>
        </authorList>
    </citation>
    <scope>NUCLEOTIDE SEQUENCE [LARGE SCALE GENOMIC DNA]</scope>
    <source>
        <strain evidence="9">DSM 12343 / LSv54</strain>
    </source>
</reference>
<evidence type="ECO:0000256" key="2">
    <source>
        <dbReference type="ARBA" id="ARBA00022723"/>
    </source>
</evidence>